<dbReference type="InterPro" id="IPR003598">
    <property type="entry name" value="Ig_sub2"/>
</dbReference>
<dbReference type="AlphaFoldDB" id="A0AAE0TEW4"/>
<organism evidence="2 3">
    <name type="scientific">Potamilus streckersoni</name>
    <dbReference type="NCBI Taxonomy" id="2493646"/>
    <lineage>
        <taxon>Eukaryota</taxon>
        <taxon>Metazoa</taxon>
        <taxon>Spiralia</taxon>
        <taxon>Lophotrochozoa</taxon>
        <taxon>Mollusca</taxon>
        <taxon>Bivalvia</taxon>
        <taxon>Autobranchia</taxon>
        <taxon>Heteroconchia</taxon>
        <taxon>Palaeoheterodonta</taxon>
        <taxon>Unionida</taxon>
        <taxon>Unionoidea</taxon>
        <taxon>Unionidae</taxon>
        <taxon>Ambleminae</taxon>
        <taxon>Lampsilini</taxon>
        <taxon>Potamilus</taxon>
    </lineage>
</organism>
<dbReference type="InterPro" id="IPR013783">
    <property type="entry name" value="Ig-like_fold"/>
</dbReference>
<feature type="domain" description="Ig-like" evidence="1">
    <location>
        <begin position="144"/>
        <end position="245"/>
    </location>
</feature>
<dbReference type="EMBL" id="JAEAOA010001757">
    <property type="protein sequence ID" value="KAK3608966.1"/>
    <property type="molecule type" value="Genomic_DNA"/>
</dbReference>
<dbReference type="InterPro" id="IPR037448">
    <property type="entry name" value="Zig-8"/>
</dbReference>
<dbReference type="Gene3D" id="2.60.40.10">
    <property type="entry name" value="Immunoglobulins"/>
    <property type="match status" value="2"/>
</dbReference>
<dbReference type="GO" id="GO:0032589">
    <property type="term" value="C:neuron projection membrane"/>
    <property type="evidence" value="ECO:0007669"/>
    <property type="project" value="TreeGrafter"/>
</dbReference>
<name>A0AAE0TEW4_9BIVA</name>
<evidence type="ECO:0000313" key="3">
    <source>
        <dbReference type="Proteomes" id="UP001195483"/>
    </source>
</evidence>
<proteinExistence type="predicted"/>
<dbReference type="InterPro" id="IPR007110">
    <property type="entry name" value="Ig-like_dom"/>
</dbReference>
<accession>A0AAE0TEW4</accession>
<dbReference type="PANTHER" id="PTHR23279:SF36">
    <property type="entry name" value="DEFECTIVE PROBOSCIS EXTENSION RESPONSE 9, ISOFORM A"/>
    <property type="match status" value="1"/>
</dbReference>
<comment type="caution">
    <text evidence="2">The sequence shown here is derived from an EMBL/GenBank/DDBJ whole genome shotgun (WGS) entry which is preliminary data.</text>
</comment>
<dbReference type="GO" id="GO:0050808">
    <property type="term" value="P:synapse organization"/>
    <property type="evidence" value="ECO:0007669"/>
    <property type="project" value="TreeGrafter"/>
</dbReference>
<dbReference type="Proteomes" id="UP001195483">
    <property type="component" value="Unassembled WGS sequence"/>
</dbReference>
<feature type="domain" description="Ig-like" evidence="1">
    <location>
        <begin position="36"/>
        <end position="137"/>
    </location>
</feature>
<dbReference type="PANTHER" id="PTHR23279">
    <property type="entry name" value="DEFECTIVE PROBOSCIS EXTENSION RESPONSE DPR -RELATED"/>
    <property type="match status" value="1"/>
</dbReference>
<gene>
    <name evidence="2" type="ORF">CHS0354_029306</name>
</gene>
<dbReference type="SUPFAM" id="SSF48726">
    <property type="entry name" value="Immunoglobulin"/>
    <property type="match status" value="2"/>
</dbReference>
<evidence type="ECO:0000313" key="2">
    <source>
        <dbReference type="EMBL" id="KAK3608966.1"/>
    </source>
</evidence>
<reference evidence="2" key="2">
    <citation type="journal article" date="2021" name="Genome Biol. Evol.">
        <title>Developing a high-quality reference genome for a parasitic bivalve with doubly uniparental inheritance (Bivalvia: Unionida).</title>
        <authorList>
            <person name="Smith C.H."/>
        </authorList>
    </citation>
    <scope>NUCLEOTIDE SEQUENCE</scope>
    <source>
        <strain evidence="2">CHS0354</strain>
        <tissue evidence="2">Mantle</tissue>
    </source>
</reference>
<keyword evidence="3" id="KW-1185">Reference proteome</keyword>
<evidence type="ECO:0000259" key="1">
    <source>
        <dbReference type="PROSITE" id="PS50835"/>
    </source>
</evidence>
<dbReference type="InterPro" id="IPR003599">
    <property type="entry name" value="Ig_sub"/>
</dbReference>
<reference evidence="2" key="1">
    <citation type="journal article" date="2021" name="Genome Biol. Evol.">
        <title>A High-Quality Reference Genome for a Parasitic Bivalve with Doubly Uniparental Inheritance (Bivalvia: Unionida).</title>
        <authorList>
            <person name="Smith C.H."/>
        </authorList>
    </citation>
    <scope>NUCLEOTIDE SEQUENCE</scope>
    <source>
        <strain evidence="2">CHS0354</strain>
    </source>
</reference>
<feature type="non-terminal residue" evidence="2">
    <location>
        <position position="1"/>
    </location>
</feature>
<protein>
    <recommendedName>
        <fullName evidence="1">Ig-like domain-containing protein</fullName>
    </recommendedName>
</protein>
<dbReference type="PROSITE" id="PS50835">
    <property type="entry name" value="IG_LIKE"/>
    <property type="match status" value="2"/>
</dbReference>
<dbReference type="Pfam" id="PF13927">
    <property type="entry name" value="Ig_3"/>
    <property type="match status" value="2"/>
</dbReference>
<dbReference type="InterPro" id="IPR036179">
    <property type="entry name" value="Ig-like_dom_sf"/>
</dbReference>
<sequence length="259" mass="29470">MDVVIDIRRVILLLPFVTYFSMSARGGFYDDEEYKPKFMETPSNVTLFRGEHAILKCHIMNLGPRTVIWRKSEQDFPITIGKLVFSSEDEMAVNDYQVDEAISAWDLHIKYAQPSHSGLYQCEISATKIFAHYVSLTVIDDYVPRTPTPPGISIYGRQYVDKGRDIHLICNATGEGIAPEDVDWYFKGEKIVPTNTAWLNRATILKRKPIPGNFYISELIIKRSNRQDGGSYVCRSSDLKVSSINVHVLEEGKGNVSRR</sequence>
<dbReference type="SMART" id="SM00409">
    <property type="entry name" value="IG"/>
    <property type="match status" value="2"/>
</dbReference>
<reference evidence="2" key="3">
    <citation type="submission" date="2023-05" db="EMBL/GenBank/DDBJ databases">
        <authorList>
            <person name="Smith C.H."/>
        </authorList>
    </citation>
    <scope>NUCLEOTIDE SEQUENCE</scope>
    <source>
        <strain evidence="2">CHS0354</strain>
        <tissue evidence="2">Mantle</tissue>
    </source>
</reference>
<dbReference type="SMART" id="SM00408">
    <property type="entry name" value="IGc2"/>
    <property type="match status" value="2"/>
</dbReference>